<dbReference type="CDD" id="cd04301">
    <property type="entry name" value="NAT_SF"/>
    <property type="match status" value="1"/>
</dbReference>
<dbReference type="GO" id="GO:0005634">
    <property type="term" value="C:nucleus"/>
    <property type="evidence" value="ECO:0007669"/>
    <property type="project" value="UniProtKB-SubCell"/>
</dbReference>
<dbReference type="InterPro" id="IPR019787">
    <property type="entry name" value="Znf_PHD-finger"/>
</dbReference>
<feature type="domain" description="N-acetyltransferase" evidence="9">
    <location>
        <begin position="375"/>
        <end position="507"/>
    </location>
</feature>
<dbReference type="SUPFAM" id="SSF55729">
    <property type="entry name" value="Acyl-CoA N-acyltransferases (Nat)"/>
    <property type="match status" value="1"/>
</dbReference>
<dbReference type="Pfam" id="PF23209">
    <property type="entry name" value="IDM1_C"/>
    <property type="match status" value="1"/>
</dbReference>
<gene>
    <name evidence="10" type="ORF">F8388_020294</name>
</gene>
<dbReference type="Proteomes" id="UP000525078">
    <property type="component" value="Unassembled WGS sequence"/>
</dbReference>
<evidence type="ECO:0000256" key="5">
    <source>
        <dbReference type="ARBA" id="ARBA00023242"/>
    </source>
</evidence>
<dbReference type="GO" id="GO:0006357">
    <property type="term" value="P:regulation of transcription by RNA polymerase II"/>
    <property type="evidence" value="ECO:0007669"/>
    <property type="project" value="TreeGrafter"/>
</dbReference>
<accession>A0A7J6FVJ3</accession>
<dbReference type="AlphaFoldDB" id="A0A7J6FVJ3"/>
<dbReference type="InterPro" id="IPR042163">
    <property type="entry name" value="PHF12"/>
</dbReference>
<reference evidence="10 11" key="1">
    <citation type="journal article" date="2020" name="bioRxiv">
        <title>Sequence and annotation of 42 cannabis genomes reveals extensive copy number variation in cannabinoid synthesis and pathogen resistance genes.</title>
        <authorList>
            <person name="Mckernan K.J."/>
            <person name="Helbert Y."/>
            <person name="Kane L.T."/>
            <person name="Ebling H."/>
            <person name="Zhang L."/>
            <person name="Liu B."/>
            <person name="Eaton Z."/>
            <person name="Mclaughlin S."/>
            <person name="Kingan S."/>
            <person name="Baybayan P."/>
            <person name="Concepcion G."/>
            <person name="Jordan M."/>
            <person name="Riva A."/>
            <person name="Barbazuk W."/>
            <person name="Harkins T."/>
        </authorList>
    </citation>
    <scope>NUCLEOTIDE SEQUENCE [LARGE SCALE GENOMIC DNA]</scope>
    <source>
        <strain evidence="11">cv. Jamaican Lion 4</strain>
        <tissue evidence="10">Leaf</tissue>
    </source>
</reference>
<keyword evidence="5" id="KW-0539">Nucleus</keyword>
<dbReference type="Pfam" id="PF16135">
    <property type="entry name" value="TDBD"/>
    <property type="match status" value="1"/>
</dbReference>
<dbReference type="CDD" id="cd20805">
    <property type="entry name" value="C1_DGK_rpt2"/>
    <property type="match status" value="1"/>
</dbReference>
<comment type="caution">
    <text evidence="10">The sequence shown here is derived from an EMBL/GenBank/DDBJ whole genome shotgun (WGS) entry which is preliminary data.</text>
</comment>
<proteinExistence type="predicted"/>
<evidence type="ECO:0000313" key="11">
    <source>
        <dbReference type="Proteomes" id="UP000525078"/>
    </source>
</evidence>
<evidence type="ECO:0000256" key="2">
    <source>
        <dbReference type="ARBA" id="ARBA00022723"/>
    </source>
</evidence>
<keyword evidence="4" id="KW-0862">Zinc</keyword>
<organism evidence="10 11">
    <name type="scientific">Cannabis sativa</name>
    <name type="common">Hemp</name>
    <name type="synonym">Marijuana</name>
    <dbReference type="NCBI Taxonomy" id="3483"/>
    <lineage>
        <taxon>Eukaryota</taxon>
        <taxon>Viridiplantae</taxon>
        <taxon>Streptophyta</taxon>
        <taxon>Embryophyta</taxon>
        <taxon>Tracheophyta</taxon>
        <taxon>Spermatophyta</taxon>
        <taxon>Magnoliopsida</taxon>
        <taxon>eudicotyledons</taxon>
        <taxon>Gunneridae</taxon>
        <taxon>Pentapetalae</taxon>
        <taxon>rosids</taxon>
        <taxon>fabids</taxon>
        <taxon>Rosales</taxon>
        <taxon>Cannabaceae</taxon>
        <taxon>Cannabis</taxon>
    </lineage>
</organism>
<dbReference type="SUPFAM" id="SSF57903">
    <property type="entry name" value="FYVE/PHD zinc finger"/>
    <property type="match status" value="1"/>
</dbReference>
<dbReference type="InterPro" id="IPR032308">
    <property type="entry name" value="TDBD"/>
</dbReference>
<dbReference type="PROSITE" id="PS50016">
    <property type="entry name" value="ZF_PHD_2"/>
    <property type="match status" value="1"/>
</dbReference>
<dbReference type="InterPro" id="IPR016181">
    <property type="entry name" value="Acyl_CoA_acyltransferase"/>
</dbReference>
<dbReference type="PANTHER" id="PTHR46309:SF5">
    <property type="entry name" value="GNAT FAMILY ACETYLTRANSFERASE"/>
    <property type="match status" value="1"/>
</dbReference>
<protein>
    <submittedName>
        <fullName evidence="10">Uncharacterized protein</fullName>
    </submittedName>
</protein>
<dbReference type="PROSITE" id="PS01359">
    <property type="entry name" value="ZF_PHD_1"/>
    <property type="match status" value="1"/>
</dbReference>
<evidence type="ECO:0000256" key="7">
    <source>
        <dbReference type="SAM" id="MobiDB-lite"/>
    </source>
</evidence>
<feature type="compositionally biased region" description="Basic and acidic residues" evidence="7">
    <location>
        <begin position="25"/>
        <end position="38"/>
    </location>
</feature>
<feature type="domain" description="PHD-type" evidence="8">
    <location>
        <begin position="252"/>
        <end position="297"/>
    </location>
</feature>
<evidence type="ECO:0000256" key="4">
    <source>
        <dbReference type="ARBA" id="ARBA00022833"/>
    </source>
</evidence>
<dbReference type="PROSITE" id="PS51186">
    <property type="entry name" value="GNAT"/>
    <property type="match status" value="1"/>
</dbReference>
<keyword evidence="3 6" id="KW-0863">Zinc-finger</keyword>
<dbReference type="EMBL" id="JAATIP010000094">
    <property type="protein sequence ID" value="KAF4374773.1"/>
    <property type="molecule type" value="Genomic_DNA"/>
</dbReference>
<dbReference type="PANTHER" id="PTHR46309">
    <property type="entry name" value="PHD FINGER PROTEIN 12"/>
    <property type="match status" value="1"/>
</dbReference>
<dbReference type="Gene3D" id="3.30.40.10">
    <property type="entry name" value="Zinc/RING finger domain, C3HC4 (zinc finger)"/>
    <property type="match status" value="1"/>
</dbReference>
<dbReference type="InterPro" id="IPR000182">
    <property type="entry name" value="GNAT_dom"/>
</dbReference>
<dbReference type="InterPro" id="IPR019786">
    <property type="entry name" value="Zinc_finger_PHD-type_CS"/>
</dbReference>
<dbReference type="InterPro" id="IPR013083">
    <property type="entry name" value="Znf_RING/FYVE/PHD"/>
</dbReference>
<dbReference type="GO" id="GO:0003714">
    <property type="term" value="F:transcription corepressor activity"/>
    <property type="evidence" value="ECO:0007669"/>
    <property type="project" value="InterPro"/>
</dbReference>
<dbReference type="InterPro" id="IPR001965">
    <property type="entry name" value="Znf_PHD"/>
</dbReference>
<dbReference type="Gene3D" id="3.40.630.30">
    <property type="match status" value="1"/>
</dbReference>
<sequence length="530" mass="59785">MAYELRDRKQKQVLYIDDTSSSSDDSDHGGESDTDYVKRRPQRNLISSTNNDVVREVVLVAKIAGYSPIKRKPGRPPKAKASASNSVCALSQIQGPLVTKKRSQKRRAAVASSSSSYSGLEKGYVVEDGMEKNTILAMLIDMKEIKDNEEVHYLDMDLKKINSGKVTRAGIHCGCCEKMVTVGKFEEHSYKNSSSCNKSGILGKPYQNIVLERSGHSLLQYQVSVWYTRLERGDMDVVNNVVPKNNDGDKNDDACMVCADGGDLICCEKCPSTFHPSCLEMEGVPFGEWSCPYCVCKYCGIPTGEDLGIDFSKCMLCDKTYHWACYEQKELNLNNNTSPQFCGDGCYNVYEKLQRIVGVKNEMEEGLSWTLIRHADLMSFDIKDIEFFYEFMECNAKIAIAWSLLDQSFENIIDRYTAILEKDDNIIVVASIRIHGKKMAEIPFVTTAKDYRGRGMMRKLMVAIESTLCDLEVENVVIPSSSGVEKMWINNFYYSKKIDKSLEKHIYVTLSSMVSNSTRSLLVRILEELI</sequence>
<keyword evidence="2" id="KW-0479">Metal-binding</keyword>
<evidence type="ECO:0000259" key="8">
    <source>
        <dbReference type="PROSITE" id="PS50016"/>
    </source>
</evidence>
<dbReference type="GO" id="GO:0016747">
    <property type="term" value="F:acyltransferase activity, transferring groups other than amino-acyl groups"/>
    <property type="evidence" value="ECO:0007669"/>
    <property type="project" value="InterPro"/>
</dbReference>
<dbReference type="InterPro" id="IPR011011">
    <property type="entry name" value="Znf_FYVE_PHD"/>
</dbReference>
<dbReference type="GO" id="GO:0008270">
    <property type="term" value="F:zinc ion binding"/>
    <property type="evidence" value="ECO:0007669"/>
    <property type="project" value="UniProtKB-KW"/>
</dbReference>
<dbReference type="SMART" id="SM00249">
    <property type="entry name" value="PHD"/>
    <property type="match status" value="1"/>
</dbReference>
<evidence type="ECO:0000259" key="9">
    <source>
        <dbReference type="PROSITE" id="PS51186"/>
    </source>
</evidence>
<evidence type="ECO:0000256" key="1">
    <source>
        <dbReference type="ARBA" id="ARBA00004123"/>
    </source>
</evidence>
<dbReference type="Pfam" id="PF00628">
    <property type="entry name" value="PHD"/>
    <property type="match status" value="1"/>
</dbReference>
<name>A0A7J6FVJ3_CANSA</name>
<evidence type="ECO:0000313" key="10">
    <source>
        <dbReference type="EMBL" id="KAF4374773.1"/>
    </source>
</evidence>
<dbReference type="InterPro" id="IPR056511">
    <property type="entry name" value="IDM1_C"/>
</dbReference>
<evidence type="ECO:0000256" key="6">
    <source>
        <dbReference type="PROSITE-ProRule" id="PRU00146"/>
    </source>
</evidence>
<comment type="subcellular location">
    <subcellularLocation>
        <location evidence="1">Nucleus</location>
    </subcellularLocation>
</comment>
<evidence type="ECO:0000256" key="3">
    <source>
        <dbReference type="ARBA" id="ARBA00022771"/>
    </source>
</evidence>
<feature type="region of interest" description="Disordered" evidence="7">
    <location>
        <begin position="1"/>
        <end position="43"/>
    </location>
</feature>